<feature type="signal peptide" evidence="2">
    <location>
        <begin position="1"/>
        <end position="30"/>
    </location>
</feature>
<keyword evidence="3" id="KW-1185">Reference proteome</keyword>
<protein>
    <submittedName>
        <fullName evidence="4">Keratin, type I cytoskeletal 9-like</fullName>
    </submittedName>
</protein>
<dbReference type="GeneID" id="102376406"/>
<dbReference type="KEGG" id="asn:102376406"/>
<dbReference type="AlphaFoldDB" id="A0A1U7SC25"/>
<accession>A0A1U7SC25</accession>
<evidence type="ECO:0000256" key="1">
    <source>
        <dbReference type="SAM" id="MobiDB-lite"/>
    </source>
</evidence>
<dbReference type="RefSeq" id="XP_006034974.1">
    <property type="nucleotide sequence ID" value="XM_006034912.3"/>
</dbReference>
<feature type="region of interest" description="Disordered" evidence="1">
    <location>
        <begin position="32"/>
        <end position="128"/>
    </location>
</feature>
<organism evidence="3 4">
    <name type="scientific">Alligator sinensis</name>
    <name type="common">Chinese alligator</name>
    <dbReference type="NCBI Taxonomy" id="38654"/>
    <lineage>
        <taxon>Eukaryota</taxon>
        <taxon>Metazoa</taxon>
        <taxon>Chordata</taxon>
        <taxon>Craniata</taxon>
        <taxon>Vertebrata</taxon>
        <taxon>Euteleostomi</taxon>
        <taxon>Archelosauria</taxon>
        <taxon>Archosauria</taxon>
        <taxon>Crocodylia</taxon>
        <taxon>Alligatoridae</taxon>
        <taxon>Alligatorinae</taxon>
        <taxon>Alligator</taxon>
    </lineage>
</organism>
<feature type="compositionally biased region" description="Low complexity" evidence="1">
    <location>
        <begin position="250"/>
        <end position="267"/>
    </location>
</feature>
<feature type="region of interest" description="Disordered" evidence="1">
    <location>
        <begin position="326"/>
        <end position="411"/>
    </location>
</feature>
<feature type="compositionally biased region" description="Gly residues" evidence="1">
    <location>
        <begin position="87"/>
        <end position="100"/>
    </location>
</feature>
<evidence type="ECO:0000313" key="4">
    <source>
        <dbReference type="RefSeq" id="XP_006034974.1"/>
    </source>
</evidence>
<feature type="compositionally biased region" description="Gly residues" evidence="1">
    <location>
        <begin position="160"/>
        <end position="180"/>
    </location>
</feature>
<dbReference type="InParanoid" id="A0A1U7SC25"/>
<sequence>MACGDHGGSPLHLAPILLLLLCLHLPGTVSRGDQGMDGEQLEPLPSGVDAGMEPKGFLTPQIRRGQVGPSWSYGRPPGNEYERPDGGQFGSYGGPFGPYGGDSSSGRPGRLHGGSTYGSSGGSGSGSYGSGGFKPMVYGSSCSETVREDGSEPSGSSCPGSGGGGFGGGASSYGSSGGGRPKLPGKSCPESPASGGSGSSGRPCSRPSRGARIELIGQGGPNMYPGSSSGPSRGYISGSYDGGRSESYLGGSSRSAWGGRRNQPGSFGAAGSGSYGNAEWGDSAGSFSGYRDSSSSGHIRLQAKPSGIPYILGISGLGRRTAFIPVHKDPENSGMVSPSAPDGSVLLRPHDKDPDVPSVAPLSERLNLGNTDYHSPGNAADAADKEGAGMGSGDVATSGSDFSDPTVHGDA</sequence>
<feature type="region of interest" description="Disordered" evidence="1">
    <location>
        <begin position="143"/>
        <end position="302"/>
    </location>
</feature>
<gene>
    <name evidence="4" type="primary">LOC102376406</name>
</gene>
<keyword evidence="2" id="KW-0732">Signal</keyword>
<name>A0A1U7SC25_ALLSI</name>
<reference evidence="4" key="1">
    <citation type="submission" date="2025-08" db="UniProtKB">
        <authorList>
            <consortium name="RefSeq"/>
        </authorList>
    </citation>
    <scope>IDENTIFICATION</scope>
</reference>
<feature type="compositionally biased region" description="Low complexity" evidence="1">
    <location>
        <begin position="224"/>
        <end position="239"/>
    </location>
</feature>
<proteinExistence type="predicted"/>
<feature type="compositionally biased region" description="Low complexity" evidence="1">
    <location>
        <begin position="187"/>
        <end position="210"/>
    </location>
</feature>
<feature type="chain" id="PRO_5010536336" evidence="2">
    <location>
        <begin position="31"/>
        <end position="411"/>
    </location>
</feature>
<evidence type="ECO:0000313" key="3">
    <source>
        <dbReference type="Proteomes" id="UP000189705"/>
    </source>
</evidence>
<feature type="compositionally biased region" description="Gly residues" evidence="1">
    <location>
        <begin position="111"/>
        <end position="128"/>
    </location>
</feature>
<feature type="compositionally biased region" description="Low complexity" evidence="1">
    <location>
        <begin position="275"/>
        <end position="297"/>
    </location>
</feature>
<evidence type="ECO:0000256" key="2">
    <source>
        <dbReference type="SAM" id="SignalP"/>
    </source>
</evidence>
<dbReference type="STRING" id="38654.A0A1U7SC25"/>
<dbReference type="Proteomes" id="UP000189705">
    <property type="component" value="Unplaced"/>
</dbReference>